<dbReference type="PANTHER" id="PTHR41878:SF1">
    <property type="entry name" value="TNPR PROTEIN"/>
    <property type="match status" value="1"/>
</dbReference>
<dbReference type="InterPro" id="IPR024047">
    <property type="entry name" value="MM3350-like_sf"/>
</dbReference>
<dbReference type="EMBL" id="BAAADM010000009">
    <property type="protein sequence ID" value="GAA0431804.1"/>
    <property type="molecule type" value="Genomic_DNA"/>
</dbReference>
<organism evidence="2 3">
    <name type="scientific">Lentibacillus halophilus</name>
    <dbReference type="NCBI Taxonomy" id="295065"/>
    <lineage>
        <taxon>Bacteria</taxon>
        <taxon>Bacillati</taxon>
        <taxon>Bacillota</taxon>
        <taxon>Bacilli</taxon>
        <taxon>Bacillales</taxon>
        <taxon>Bacillaceae</taxon>
        <taxon>Lentibacillus</taxon>
    </lineage>
</organism>
<dbReference type="PANTHER" id="PTHR41878">
    <property type="entry name" value="LEXA REPRESSOR-RELATED"/>
    <property type="match status" value="1"/>
</dbReference>
<feature type="domain" description="Plasmid pRiA4b Orf3-like" evidence="1">
    <location>
        <begin position="24"/>
        <end position="120"/>
    </location>
</feature>
<dbReference type="Pfam" id="PF07929">
    <property type="entry name" value="PRiA4_ORF3"/>
    <property type="match status" value="1"/>
</dbReference>
<protein>
    <recommendedName>
        <fullName evidence="1">Plasmid pRiA4b Orf3-like domain-containing protein</fullName>
    </recommendedName>
</protein>
<evidence type="ECO:0000313" key="3">
    <source>
        <dbReference type="Proteomes" id="UP001501459"/>
    </source>
</evidence>
<keyword evidence="3" id="KW-1185">Reference proteome</keyword>
<comment type="caution">
    <text evidence="2">The sequence shown here is derived from an EMBL/GenBank/DDBJ whole genome shotgun (WGS) entry which is preliminary data.</text>
</comment>
<dbReference type="Gene3D" id="3.10.290.30">
    <property type="entry name" value="MM3350-like"/>
    <property type="match status" value="1"/>
</dbReference>
<evidence type="ECO:0000259" key="1">
    <source>
        <dbReference type="Pfam" id="PF07929"/>
    </source>
</evidence>
<dbReference type="SUPFAM" id="SSF159941">
    <property type="entry name" value="MM3350-like"/>
    <property type="match status" value="1"/>
</dbReference>
<gene>
    <name evidence="2" type="ORF">GCM10008983_05490</name>
</gene>
<dbReference type="Proteomes" id="UP001501459">
    <property type="component" value="Unassembled WGS sequence"/>
</dbReference>
<proteinExistence type="predicted"/>
<evidence type="ECO:0000313" key="2">
    <source>
        <dbReference type="EMBL" id="GAA0431804.1"/>
    </source>
</evidence>
<sequence length="148" mass="17255">MDRPDGKPLQIVMEDVADTLDLFDFESYEMGRDRFTLLEDVFPMTGQIHYEYDLGDSWGHVITLEKTVTSQALRPYYLEGAGFRPPEDVGGEGGFEAYLRIMADENDPDHTHMTTWSDSQKERDLSMEQINERLQRVFMGYMYSPYFV</sequence>
<accession>A0ABN0Z457</accession>
<dbReference type="InterPro" id="IPR012912">
    <property type="entry name" value="Plasmid_pRiA4b_Orf3-like"/>
</dbReference>
<reference evidence="2 3" key="1">
    <citation type="journal article" date="2019" name="Int. J. Syst. Evol. Microbiol.">
        <title>The Global Catalogue of Microorganisms (GCM) 10K type strain sequencing project: providing services to taxonomists for standard genome sequencing and annotation.</title>
        <authorList>
            <consortium name="The Broad Institute Genomics Platform"/>
            <consortium name="The Broad Institute Genome Sequencing Center for Infectious Disease"/>
            <person name="Wu L."/>
            <person name="Ma J."/>
        </authorList>
    </citation>
    <scope>NUCLEOTIDE SEQUENCE [LARGE SCALE GENOMIC DNA]</scope>
    <source>
        <strain evidence="2 3">JCM 12149</strain>
    </source>
</reference>
<name>A0ABN0Z457_9BACI</name>